<dbReference type="Proteomes" id="UP000260644">
    <property type="component" value="Unassembled WGS sequence"/>
</dbReference>
<dbReference type="AlphaFoldDB" id="A0A3E1YER4"/>
<keyword evidence="1" id="KW-0812">Transmembrane</keyword>
<feature type="transmembrane region" description="Helical" evidence="1">
    <location>
        <begin position="251"/>
        <end position="270"/>
    </location>
</feature>
<reference evidence="2 3" key="1">
    <citation type="submission" date="2018-07" db="EMBL/GenBank/DDBJ databases">
        <title>Chitinophaga K2CV101002-2 sp. nov., isolated from a monsoon evergreen broad-leaved forest soil.</title>
        <authorList>
            <person name="Lv Y."/>
        </authorList>
    </citation>
    <scope>NUCLEOTIDE SEQUENCE [LARGE SCALE GENOMIC DNA]</scope>
    <source>
        <strain evidence="2 3">GDMCC 1.1288</strain>
    </source>
</reference>
<feature type="transmembrane region" description="Helical" evidence="1">
    <location>
        <begin position="188"/>
        <end position="205"/>
    </location>
</feature>
<feature type="transmembrane region" description="Helical" evidence="1">
    <location>
        <begin position="165"/>
        <end position="182"/>
    </location>
</feature>
<evidence type="ECO:0000313" key="3">
    <source>
        <dbReference type="Proteomes" id="UP000260644"/>
    </source>
</evidence>
<feature type="transmembrane region" description="Helical" evidence="1">
    <location>
        <begin position="225"/>
        <end position="245"/>
    </location>
</feature>
<protein>
    <submittedName>
        <fullName evidence="2">Uncharacterized protein</fullName>
    </submittedName>
</protein>
<keyword evidence="1" id="KW-1133">Transmembrane helix</keyword>
<proteinExistence type="predicted"/>
<organism evidence="2 3">
    <name type="scientific">Chitinophaga silvatica</name>
    <dbReference type="NCBI Taxonomy" id="2282649"/>
    <lineage>
        <taxon>Bacteria</taxon>
        <taxon>Pseudomonadati</taxon>
        <taxon>Bacteroidota</taxon>
        <taxon>Chitinophagia</taxon>
        <taxon>Chitinophagales</taxon>
        <taxon>Chitinophagaceae</taxon>
        <taxon>Chitinophaga</taxon>
    </lineage>
</organism>
<keyword evidence="3" id="KW-1185">Reference proteome</keyword>
<dbReference type="EMBL" id="QPMM01000002">
    <property type="protein sequence ID" value="RFS24969.1"/>
    <property type="molecule type" value="Genomic_DNA"/>
</dbReference>
<comment type="caution">
    <text evidence="2">The sequence shown here is derived from an EMBL/GenBank/DDBJ whole genome shotgun (WGS) entry which is preliminary data.</text>
</comment>
<evidence type="ECO:0000313" key="2">
    <source>
        <dbReference type="EMBL" id="RFS24969.1"/>
    </source>
</evidence>
<dbReference type="RefSeq" id="WP_116974963.1">
    <property type="nucleotide sequence ID" value="NZ_QPMM01000002.1"/>
</dbReference>
<accession>A0A3E1YER4</accession>
<evidence type="ECO:0000256" key="1">
    <source>
        <dbReference type="SAM" id="Phobius"/>
    </source>
</evidence>
<feature type="transmembrane region" description="Helical" evidence="1">
    <location>
        <begin position="12"/>
        <end position="34"/>
    </location>
</feature>
<keyword evidence="1" id="KW-0472">Membrane</keyword>
<gene>
    <name evidence="2" type="ORF">DVR12_07210</name>
</gene>
<feature type="transmembrane region" description="Helical" evidence="1">
    <location>
        <begin position="282"/>
        <end position="303"/>
    </location>
</feature>
<feature type="transmembrane region" description="Helical" evidence="1">
    <location>
        <begin position="40"/>
        <end position="61"/>
    </location>
</feature>
<name>A0A3E1YER4_9BACT</name>
<sequence length="385" mass="44012">MKTYSYSKSYKYIGVGVLSIILVLLLTFIAFNFAEHKDSFITLPLFVPAGILVYSIDRLFFKITITPETFRYQTLFLFNSIYKIDELGGYKYAKSTIIIYPVGKRFTFINIPAFFKGSFELNGWIKSNVRSIEAVKKEQTKSKLMKLLPDKPLDEQLNKTWNNEIWWLYGGNILISVLAISVHSIIPWFSGILIFTVPVMLYILWKADGLISIYHLRSDPRPGFVLPLIIPVLSFIILNSGSSLMEIGNELRRPIIIGTIILVATVFIINRKKETVNAFTHLYFIVPYALLFGGYIAGSILYLNTTLPQKTIVYSSKIYRKYTGLTSKSAIVYYIEFEPWGEPPTNIGTTQSIGYSKYDRVQIGQPVTITYNTGGLNMPWFKVKY</sequence>